<feature type="transmembrane region" description="Helical" evidence="1">
    <location>
        <begin position="66"/>
        <end position="84"/>
    </location>
</feature>
<gene>
    <name evidence="2" type="ORF">BST33_05760</name>
</gene>
<dbReference type="AlphaFoldDB" id="A0AA91M6Y5"/>
<evidence type="ECO:0000256" key="1">
    <source>
        <dbReference type="SAM" id="Phobius"/>
    </source>
</evidence>
<evidence type="ECO:0008006" key="4">
    <source>
        <dbReference type="Google" id="ProtNLM"/>
    </source>
</evidence>
<dbReference type="RefSeq" id="WP_083023961.1">
    <property type="nucleotide sequence ID" value="NZ_AP022589.1"/>
</dbReference>
<dbReference type="Proteomes" id="UP000192320">
    <property type="component" value="Unassembled WGS sequence"/>
</dbReference>
<evidence type="ECO:0000313" key="3">
    <source>
        <dbReference type="Proteomes" id="UP000192320"/>
    </source>
</evidence>
<organism evidence="2 3">
    <name type="scientific">Mycolicibacter minnesotensis</name>
    <dbReference type="NCBI Taxonomy" id="1118379"/>
    <lineage>
        <taxon>Bacteria</taxon>
        <taxon>Bacillati</taxon>
        <taxon>Actinomycetota</taxon>
        <taxon>Actinomycetes</taxon>
        <taxon>Mycobacteriales</taxon>
        <taxon>Mycobacteriaceae</taxon>
        <taxon>Mycolicibacter</taxon>
    </lineage>
</organism>
<proteinExistence type="predicted"/>
<reference evidence="2 3" key="1">
    <citation type="submission" date="2017-02" db="EMBL/GenBank/DDBJ databases">
        <title>The new phylogeny of genus Mycobacterium.</title>
        <authorList>
            <person name="Tortoli E."/>
            <person name="Trovato A."/>
            <person name="Cirillo D.M."/>
        </authorList>
    </citation>
    <scope>NUCLEOTIDE SEQUENCE [LARGE SCALE GENOMIC DNA]</scope>
    <source>
        <strain evidence="2 3">DSM 45633</strain>
    </source>
</reference>
<sequence>MEPRRRSGVTPDGDRLGQEDEEVRAAVRFTGTTAVAALVFVVVAVLWVSSCDPLSATVACGRPYRAVLAVGGPAILAGGGLWAFSRTYRVWRGRGTWWGWQGAGWFLLTLMLVVVLVTAVPIMGMG</sequence>
<protein>
    <recommendedName>
        <fullName evidence="4">Transmembrane protein</fullName>
    </recommendedName>
</protein>
<keyword evidence="1" id="KW-1133">Transmembrane helix</keyword>
<feature type="transmembrane region" description="Helical" evidence="1">
    <location>
        <begin position="25"/>
        <end position="46"/>
    </location>
</feature>
<keyword evidence="3" id="KW-1185">Reference proteome</keyword>
<feature type="transmembrane region" description="Helical" evidence="1">
    <location>
        <begin position="105"/>
        <end position="124"/>
    </location>
</feature>
<keyword evidence="1" id="KW-0812">Transmembrane</keyword>
<dbReference type="EMBL" id="MVHZ01000004">
    <property type="protein sequence ID" value="ORB02720.1"/>
    <property type="molecule type" value="Genomic_DNA"/>
</dbReference>
<name>A0AA91M6Y5_9MYCO</name>
<comment type="caution">
    <text evidence="2">The sequence shown here is derived from an EMBL/GenBank/DDBJ whole genome shotgun (WGS) entry which is preliminary data.</text>
</comment>
<keyword evidence="1" id="KW-0472">Membrane</keyword>
<evidence type="ECO:0000313" key="2">
    <source>
        <dbReference type="EMBL" id="ORB02720.1"/>
    </source>
</evidence>
<accession>A0AA91M6Y5</accession>